<dbReference type="AlphaFoldDB" id="A0A0W0FWQ3"/>
<name>A0A0W0FWQ3_MONRR</name>
<organism evidence="1 2">
    <name type="scientific">Moniliophthora roreri</name>
    <name type="common">Frosty pod rot fungus</name>
    <name type="synonym">Monilia roreri</name>
    <dbReference type="NCBI Taxonomy" id="221103"/>
    <lineage>
        <taxon>Eukaryota</taxon>
        <taxon>Fungi</taxon>
        <taxon>Dikarya</taxon>
        <taxon>Basidiomycota</taxon>
        <taxon>Agaricomycotina</taxon>
        <taxon>Agaricomycetes</taxon>
        <taxon>Agaricomycetidae</taxon>
        <taxon>Agaricales</taxon>
        <taxon>Marasmiineae</taxon>
        <taxon>Marasmiaceae</taxon>
        <taxon>Moniliophthora</taxon>
    </lineage>
</organism>
<reference evidence="1 2" key="1">
    <citation type="submission" date="2015-12" db="EMBL/GenBank/DDBJ databases">
        <title>Draft genome sequence of Moniliophthora roreri, the causal agent of frosty pod rot of cacao.</title>
        <authorList>
            <person name="Aime M.C."/>
            <person name="Diaz-Valderrama J.R."/>
            <person name="Kijpornyongpan T."/>
            <person name="Phillips-Mora W."/>
        </authorList>
    </citation>
    <scope>NUCLEOTIDE SEQUENCE [LARGE SCALE GENOMIC DNA]</scope>
    <source>
        <strain evidence="1 2">MCA 2952</strain>
    </source>
</reference>
<accession>A0A0W0FWQ3</accession>
<dbReference type="Proteomes" id="UP000054988">
    <property type="component" value="Unassembled WGS sequence"/>
</dbReference>
<protein>
    <submittedName>
        <fullName evidence="1">Uncharacterized protein</fullName>
    </submittedName>
</protein>
<comment type="caution">
    <text evidence="1">The sequence shown here is derived from an EMBL/GenBank/DDBJ whole genome shotgun (WGS) entry which is preliminary data.</text>
</comment>
<evidence type="ECO:0000313" key="1">
    <source>
        <dbReference type="EMBL" id="KTB40704.1"/>
    </source>
</evidence>
<sequence>MSREAHPRDTNDRRPFDRHRACEERCGRIIWGESEDGSRGEGAGIPNDLRERVIDDDDDSCGRAPWYGPAPPALLPANKNARSGQALHHLGLLNSKCGVDAAERKIAGVRRGATESLIWS</sequence>
<evidence type="ECO:0000313" key="2">
    <source>
        <dbReference type="Proteomes" id="UP000054988"/>
    </source>
</evidence>
<proteinExistence type="predicted"/>
<gene>
    <name evidence="1" type="ORF">WG66_6718</name>
</gene>
<dbReference type="EMBL" id="LATX01001556">
    <property type="protein sequence ID" value="KTB40704.1"/>
    <property type="molecule type" value="Genomic_DNA"/>
</dbReference>